<evidence type="ECO:0000313" key="2">
    <source>
        <dbReference type="EMBL" id="QHU03538.1"/>
    </source>
</evidence>
<feature type="coiled-coil region" evidence="1">
    <location>
        <begin position="37"/>
        <end position="64"/>
    </location>
</feature>
<accession>A0A6C0JIB5</accession>
<evidence type="ECO:0000256" key="1">
    <source>
        <dbReference type="SAM" id="Coils"/>
    </source>
</evidence>
<proteinExistence type="predicted"/>
<keyword evidence="1" id="KW-0175">Coiled coil</keyword>
<organism evidence="2">
    <name type="scientific">viral metagenome</name>
    <dbReference type="NCBI Taxonomy" id="1070528"/>
    <lineage>
        <taxon>unclassified sequences</taxon>
        <taxon>metagenomes</taxon>
        <taxon>organismal metagenomes</taxon>
    </lineage>
</organism>
<name>A0A6C0JIB5_9ZZZZ</name>
<reference evidence="2" key="1">
    <citation type="journal article" date="2020" name="Nature">
        <title>Giant virus diversity and host interactions through global metagenomics.</title>
        <authorList>
            <person name="Schulz F."/>
            <person name="Roux S."/>
            <person name="Paez-Espino D."/>
            <person name="Jungbluth S."/>
            <person name="Walsh D.A."/>
            <person name="Denef V.J."/>
            <person name="McMahon K.D."/>
            <person name="Konstantinidis K.T."/>
            <person name="Eloe-Fadrosh E.A."/>
            <person name="Kyrpides N.C."/>
            <person name="Woyke T."/>
        </authorList>
    </citation>
    <scope>NUCLEOTIDE SEQUENCE</scope>
    <source>
        <strain evidence="2">GVMAG-M-3300027206-1</strain>
    </source>
</reference>
<sequence>MSCCIRPNVEEDDEDLQRLKKVKHIISKFQHTDRQLIYEVIEKIEELDDELVKTQEENERLRGGQLINVATNSLVEKLRDLEYENEILRTRVFNTYKQ</sequence>
<protein>
    <submittedName>
        <fullName evidence="2">Uncharacterized protein</fullName>
    </submittedName>
</protein>
<dbReference type="EMBL" id="MN740383">
    <property type="protein sequence ID" value="QHU03538.1"/>
    <property type="molecule type" value="Genomic_DNA"/>
</dbReference>
<dbReference type="AlphaFoldDB" id="A0A6C0JIB5"/>